<comment type="similarity">
    <text evidence="1">Belongs to the short-chain dehydrogenases/reductases (SDR) family.</text>
</comment>
<dbReference type="PROSITE" id="PS00061">
    <property type="entry name" value="ADH_SHORT"/>
    <property type="match status" value="1"/>
</dbReference>
<dbReference type="RefSeq" id="WP_191276775.1">
    <property type="nucleotide sequence ID" value="NZ_BNDS01000034.1"/>
</dbReference>
<gene>
    <name evidence="2" type="ORF">AM1BK_46580</name>
</gene>
<dbReference type="PRINTS" id="PR00081">
    <property type="entry name" value="GDHRDH"/>
</dbReference>
<sequence>MSRLQGKTAIITGGAGGIGKGIATAFVKEGATVAIIDLNEEAGKQTIQELQAYQPESIFIQANLAEHDKLADLVKQVVDRFGKLDILVNNAHASRMSSIAETTQKEFDLSFNTGFYPTFYFMQAALPFLKETQGTIINFASGAGINGDVNQVSYVAAKEAIRGITRVAANEFGPFGINVNIIAPIAKSPGMLEWAEANPEYYQAMLAKIPLRRLGEIESDIGRTAVFLASEDASYITGQTIMVDGGSVKLR</sequence>
<organism evidence="2 3">
    <name type="scientific">Neobacillus kokaensis</name>
    <dbReference type="NCBI Taxonomy" id="2759023"/>
    <lineage>
        <taxon>Bacteria</taxon>
        <taxon>Bacillati</taxon>
        <taxon>Bacillota</taxon>
        <taxon>Bacilli</taxon>
        <taxon>Bacillales</taxon>
        <taxon>Bacillaceae</taxon>
        <taxon>Neobacillus</taxon>
    </lineage>
</organism>
<dbReference type="Gene3D" id="3.40.50.720">
    <property type="entry name" value="NAD(P)-binding Rossmann-like Domain"/>
    <property type="match status" value="1"/>
</dbReference>
<dbReference type="Proteomes" id="UP000637074">
    <property type="component" value="Unassembled WGS sequence"/>
</dbReference>
<proteinExistence type="inferred from homology"/>
<evidence type="ECO:0000313" key="2">
    <source>
        <dbReference type="EMBL" id="GHI01116.1"/>
    </source>
</evidence>
<dbReference type="InterPro" id="IPR002347">
    <property type="entry name" value="SDR_fam"/>
</dbReference>
<dbReference type="PRINTS" id="PR00080">
    <property type="entry name" value="SDRFAMILY"/>
</dbReference>
<evidence type="ECO:0000313" key="3">
    <source>
        <dbReference type="Proteomes" id="UP000637074"/>
    </source>
</evidence>
<name>A0ABQ3NB27_9BACI</name>
<dbReference type="InterPro" id="IPR036291">
    <property type="entry name" value="NAD(P)-bd_dom_sf"/>
</dbReference>
<keyword evidence="3" id="KW-1185">Reference proteome</keyword>
<dbReference type="Pfam" id="PF13561">
    <property type="entry name" value="adh_short_C2"/>
    <property type="match status" value="1"/>
</dbReference>
<dbReference type="InterPro" id="IPR020904">
    <property type="entry name" value="Sc_DH/Rdtase_CS"/>
</dbReference>
<dbReference type="SUPFAM" id="SSF51735">
    <property type="entry name" value="NAD(P)-binding Rossmann-fold domains"/>
    <property type="match status" value="1"/>
</dbReference>
<evidence type="ECO:0000256" key="1">
    <source>
        <dbReference type="ARBA" id="ARBA00006484"/>
    </source>
</evidence>
<comment type="caution">
    <text evidence="2">The sequence shown here is derived from an EMBL/GenBank/DDBJ whole genome shotgun (WGS) entry which is preliminary data.</text>
</comment>
<dbReference type="PANTHER" id="PTHR42760">
    <property type="entry name" value="SHORT-CHAIN DEHYDROGENASES/REDUCTASES FAMILY MEMBER"/>
    <property type="match status" value="1"/>
</dbReference>
<dbReference type="EMBL" id="BNDS01000034">
    <property type="protein sequence ID" value="GHI01116.1"/>
    <property type="molecule type" value="Genomic_DNA"/>
</dbReference>
<accession>A0ABQ3NB27</accession>
<protein>
    <submittedName>
        <fullName evidence="2">Short-chain dehydrogenase</fullName>
    </submittedName>
</protein>
<dbReference type="CDD" id="cd05233">
    <property type="entry name" value="SDR_c"/>
    <property type="match status" value="1"/>
</dbReference>
<reference evidence="2 3" key="1">
    <citation type="journal article" date="2022" name="Int. J. Syst. Evol. Microbiol.">
        <title>Neobacillus kokaensis sp. nov., isolated from soil.</title>
        <authorList>
            <person name="Yuki K."/>
            <person name="Matsubara H."/>
            <person name="Yamaguchi S."/>
        </authorList>
    </citation>
    <scope>NUCLEOTIDE SEQUENCE [LARGE SCALE GENOMIC DNA]</scope>
    <source>
        <strain evidence="2 3">LOB 377</strain>
    </source>
</reference>